<dbReference type="EMBL" id="JBHSIV010000004">
    <property type="protein sequence ID" value="MFC5061581.1"/>
    <property type="molecule type" value="Genomic_DNA"/>
</dbReference>
<evidence type="ECO:0000259" key="6">
    <source>
        <dbReference type="Pfam" id="PF08281"/>
    </source>
</evidence>
<keyword evidence="8" id="KW-1185">Reference proteome</keyword>
<reference evidence="8" key="1">
    <citation type="journal article" date="2019" name="Int. J. Syst. Evol. Microbiol.">
        <title>The Global Catalogue of Microorganisms (GCM) 10K type strain sequencing project: providing services to taxonomists for standard genome sequencing and annotation.</title>
        <authorList>
            <consortium name="The Broad Institute Genomics Platform"/>
            <consortium name="The Broad Institute Genome Sequencing Center for Infectious Disease"/>
            <person name="Wu L."/>
            <person name="Ma J."/>
        </authorList>
    </citation>
    <scope>NUCLEOTIDE SEQUENCE [LARGE SCALE GENOMIC DNA]</scope>
    <source>
        <strain evidence="8">CGMCC 4.7093</strain>
    </source>
</reference>
<dbReference type="InterPro" id="IPR014284">
    <property type="entry name" value="RNA_pol_sigma-70_dom"/>
</dbReference>
<dbReference type="Pfam" id="PF08281">
    <property type="entry name" value="Sigma70_r4_2"/>
    <property type="match status" value="1"/>
</dbReference>
<protein>
    <submittedName>
        <fullName evidence="7">RNA polymerase sigma factor</fullName>
    </submittedName>
</protein>
<comment type="caution">
    <text evidence="7">The sequence shown here is derived from an EMBL/GenBank/DDBJ whole genome shotgun (WGS) entry which is preliminary data.</text>
</comment>
<proteinExistence type="inferred from homology"/>
<dbReference type="InterPro" id="IPR039425">
    <property type="entry name" value="RNA_pol_sigma-70-like"/>
</dbReference>
<feature type="domain" description="RNA polymerase sigma-70 region 2" evidence="5">
    <location>
        <begin position="30"/>
        <end position="98"/>
    </location>
</feature>
<evidence type="ECO:0000256" key="3">
    <source>
        <dbReference type="ARBA" id="ARBA00023082"/>
    </source>
</evidence>
<dbReference type="InterPro" id="IPR013249">
    <property type="entry name" value="RNA_pol_sigma70_r4_t2"/>
</dbReference>
<evidence type="ECO:0000256" key="4">
    <source>
        <dbReference type="ARBA" id="ARBA00023163"/>
    </source>
</evidence>
<dbReference type="NCBIfam" id="TIGR02937">
    <property type="entry name" value="sigma70-ECF"/>
    <property type="match status" value="1"/>
</dbReference>
<dbReference type="InterPro" id="IPR036388">
    <property type="entry name" value="WH-like_DNA-bd_sf"/>
</dbReference>
<evidence type="ECO:0000313" key="7">
    <source>
        <dbReference type="EMBL" id="MFC5061581.1"/>
    </source>
</evidence>
<dbReference type="Gene3D" id="1.10.10.10">
    <property type="entry name" value="Winged helix-like DNA-binding domain superfamily/Winged helix DNA-binding domain"/>
    <property type="match status" value="1"/>
</dbReference>
<evidence type="ECO:0000256" key="1">
    <source>
        <dbReference type="ARBA" id="ARBA00010641"/>
    </source>
</evidence>
<dbReference type="PANTHER" id="PTHR43133:SF65">
    <property type="entry name" value="ECF RNA POLYMERASE SIGMA FACTOR SIGG"/>
    <property type="match status" value="1"/>
</dbReference>
<accession>A0ABV9YI81</accession>
<keyword evidence="3" id="KW-0731">Sigma factor</keyword>
<dbReference type="PANTHER" id="PTHR43133">
    <property type="entry name" value="RNA POLYMERASE ECF-TYPE SIGMA FACTO"/>
    <property type="match status" value="1"/>
</dbReference>
<evidence type="ECO:0000256" key="2">
    <source>
        <dbReference type="ARBA" id="ARBA00023015"/>
    </source>
</evidence>
<organism evidence="7 8">
    <name type="scientific">Actinomycetospora atypica</name>
    <dbReference type="NCBI Taxonomy" id="1290095"/>
    <lineage>
        <taxon>Bacteria</taxon>
        <taxon>Bacillati</taxon>
        <taxon>Actinomycetota</taxon>
        <taxon>Actinomycetes</taxon>
        <taxon>Pseudonocardiales</taxon>
        <taxon>Pseudonocardiaceae</taxon>
        <taxon>Actinomycetospora</taxon>
    </lineage>
</organism>
<dbReference type="SUPFAM" id="SSF88659">
    <property type="entry name" value="Sigma3 and sigma4 domains of RNA polymerase sigma factors"/>
    <property type="match status" value="1"/>
</dbReference>
<dbReference type="Gene3D" id="1.10.1740.10">
    <property type="match status" value="1"/>
</dbReference>
<evidence type="ECO:0000259" key="5">
    <source>
        <dbReference type="Pfam" id="PF04542"/>
    </source>
</evidence>
<comment type="similarity">
    <text evidence="1">Belongs to the sigma-70 factor family. ECF subfamily.</text>
</comment>
<dbReference type="InterPro" id="IPR013325">
    <property type="entry name" value="RNA_pol_sigma_r2"/>
</dbReference>
<dbReference type="Proteomes" id="UP001595947">
    <property type="component" value="Unassembled WGS sequence"/>
</dbReference>
<gene>
    <name evidence="7" type="ORF">ACFPBZ_05140</name>
</gene>
<dbReference type="CDD" id="cd06171">
    <property type="entry name" value="Sigma70_r4"/>
    <property type="match status" value="1"/>
</dbReference>
<feature type="domain" description="RNA polymerase sigma factor 70 region 4 type 2" evidence="6">
    <location>
        <begin position="122"/>
        <end position="174"/>
    </location>
</feature>
<name>A0ABV9YI81_9PSEU</name>
<dbReference type="InterPro" id="IPR007627">
    <property type="entry name" value="RNA_pol_sigma70_r2"/>
</dbReference>
<dbReference type="RefSeq" id="WP_378034934.1">
    <property type="nucleotide sequence ID" value="NZ_JBHSIV010000004.1"/>
</dbReference>
<dbReference type="Pfam" id="PF04542">
    <property type="entry name" value="Sigma70_r2"/>
    <property type="match status" value="1"/>
</dbReference>
<sequence>MVVPRVEDDVSDTELRTHAACGDRRAFEVLFERHRSRLVGVCRRITCDEHDAQDALQETLILAWRSLKSFDGRSGIGTWLYRVAVNASIDEVRRRNRRATPTEELPERPVDRSEVDGVSTRLDVDRALRRLPPQFRAAIVLRELCDLSYREIAELRDVPIDTVKSQISRGRQALAQELGPVAATSGPR</sequence>
<dbReference type="SUPFAM" id="SSF88946">
    <property type="entry name" value="Sigma2 domain of RNA polymerase sigma factors"/>
    <property type="match status" value="1"/>
</dbReference>
<dbReference type="InterPro" id="IPR013324">
    <property type="entry name" value="RNA_pol_sigma_r3/r4-like"/>
</dbReference>
<keyword evidence="2" id="KW-0805">Transcription regulation</keyword>
<evidence type="ECO:0000313" key="8">
    <source>
        <dbReference type="Proteomes" id="UP001595947"/>
    </source>
</evidence>
<keyword evidence="4" id="KW-0804">Transcription</keyword>